<gene>
    <name evidence="3" type="ORF">AX660_20085</name>
</gene>
<name>A0A148KP36_9ALTE</name>
<dbReference type="Gene3D" id="3.20.20.370">
    <property type="entry name" value="Glycoside hydrolase/deacetylase"/>
    <property type="match status" value="1"/>
</dbReference>
<dbReference type="Pfam" id="PF01522">
    <property type="entry name" value="Polysacc_deac_1"/>
    <property type="match status" value="1"/>
</dbReference>
<dbReference type="EMBL" id="LSNE01000009">
    <property type="protein sequence ID" value="KXI28009.1"/>
    <property type="molecule type" value="Genomic_DNA"/>
</dbReference>
<dbReference type="InterPro" id="IPR011330">
    <property type="entry name" value="Glyco_hydro/deAcase_b/a-brl"/>
</dbReference>
<dbReference type="GO" id="GO:0016810">
    <property type="term" value="F:hydrolase activity, acting on carbon-nitrogen (but not peptide) bonds"/>
    <property type="evidence" value="ECO:0007669"/>
    <property type="project" value="InterPro"/>
</dbReference>
<dbReference type="Proteomes" id="UP000070299">
    <property type="component" value="Unassembled WGS sequence"/>
</dbReference>
<feature type="chain" id="PRO_5007550319" description="NodB homology domain-containing protein" evidence="1">
    <location>
        <begin position="28"/>
        <end position="260"/>
    </location>
</feature>
<reference evidence="4" key="1">
    <citation type="submission" date="2016-02" db="EMBL/GenBank/DDBJ databases">
        <authorList>
            <person name="Schultz-Johansen M."/>
            <person name="Glaring M.A."/>
            <person name="Bech P.K."/>
            <person name="Stougaard P."/>
        </authorList>
    </citation>
    <scope>NUCLEOTIDE SEQUENCE [LARGE SCALE GENOMIC DNA]</scope>
    <source>
        <strain evidence="4">S66</strain>
    </source>
</reference>
<proteinExistence type="predicted"/>
<evidence type="ECO:0000313" key="3">
    <source>
        <dbReference type="EMBL" id="KXI28009.1"/>
    </source>
</evidence>
<dbReference type="AlphaFoldDB" id="A0A148KP36"/>
<accession>A0A148KP36</accession>
<dbReference type="PROSITE" id="PS51677">
    <property type="entry name" value="NODB"/>
    <property type="match status" value="1"/>
</dbReference>
<dbReference type="GO" id="GO:0005975">
    <property type="term" value="P:carbohydrate metabolic process"/>
    <property type="evidence" value="ECO:0007669"/>
    <property type="project" value="InterPro"/>
</dbReference>
<dbReference type="STRING" id="1799789.AX660_20085"/>
<keyword evidence="4" id="KW-1185">Reference proteome</keyword>
<feature type="signal peptide" evidence="1">
    <location>
        <begin position="1"/>
        <end position="27"/>
    </location>
</feature>
<feature type="domain" description="NodB homology" evidence="2">
    <location>
        <begin position="40"/>
        <end position="248"/>
    </location>
</feature>
<evidence type="ECO:0000259" key="2">
    <source>
        <dbReference type="PROSITE" id="PS51677"/>
    </source>
</evidence>
<evidence type="ECO:0000313" key="4">
    <source>
        <dbReference type="Proteomes" id="UP000070299"/>
    </source>
</evidence>
<protein>
    <recommendedName>
        <fullName evidence="2">NodB homology domain-containing protein</fullName>
    </recommendedName>
</protein>
<keyword evidence="1" id="KW-0732">Signal</keyword>
<evidence type="ECO:0000256" key="1">
    <source>
        <dbReference type="SAM" id="SignalP"/>
    </source>
</evidence>
<dbReference type="InterPro" id="IPR002509">
    <property type="entry name" value="NODB_dom"/>
</dbReference>
<dbReference type="SUPFAM" id="SSF88713">
    <property type="entry name" value="Glycoside hydrolase/deacetylase"/>
    <property type="match status" value="1"/>
</dbReference>
<organism evidence="3 4">
    <name type="scientific">Paraglaciecola hydrolytica</name>
    <dbReference type="NCBI Taxonomy" id="1799789"/>
    <lineage>
        <taxon>Bacteria</taxon>
        <taxon>Pseudomonadati</taxon>
        <taxon>Pseudomonadota</taxon>
        <taxon>Gammaproteobacteria</taxon>
        <taxon>Alteromonadales</taxon>
        <taxon>Alteromonadaceae</taxon>
        <taxon>Paraglaciecola</taxon>
    </lineage>
</organism>
<sequence>MRAYANSFLIGSSVLLAALTFSTLTFGAETNPQWPQGNKVAISLSYDDALNSQLDNALPALNQRGLKASFYVVPLSQAFKNRIEEWTLLAKQGHELGNHTLFHACRKSQPGRDWVPVHNNLDNRPVLAMVDEVTVANTLLRAIDGETVHTLTPPCYDQMAKDGNYVEAVKDQFIGVKGNEDPNFAKLIAPSDINAEQIIAFIEKQPKNIKLVNVLFHGIGGDHLVVTTAEHAKFLDYLVANQDKYWVDTYRNIMLAQHKR</sequence>
<comment type="caution">
    <text evidence="3">The sequence shown here is derived from an EMBL/GenBank/DDBJ whole genome shotgun (WGS) entry which is preliminary data.</text>
</comment>